<proteinExistence type="predicted"/>
<feature type="transmembrane region" description="Helical" evidence="1">
    <location>
        <begin position="166"/>
        <end position="187"/>
    </location>
</feature>
<feature type="transmembrane region" description="Helical" evidence="1">
    <location>
        <begin position="65"/>
        <end position="82"/>
    </location>
</feature>
<dbReference type="Proteomes" id="UP001522450">
    <property type="component" value="Unassembled WGS sequence"/>
</dbReference>
<feature type="transmembrane region" description="Helical" evidence="1">
    <location>
        <begin position="6"/>
        <end position="23"/>
    </location>
</feature>
<accession>A0ABT0AS87</accession>
<feature type="transmembrane region" description="Helical" evidence="1">
    <location>
        <begin position="217"/>
        <end position="234"/>
    </location>
</feature>
<evidence type="ECO:0000313" key="3">
    <source>
        <dbReference type="Proteomes" id="UP001522450"/>
    </source>
</evidence>
<feature type="transmembrane region" description="Helical" evidence="1">
    <location>
        <begin position="254"/>
        <end position="273"/>
    </location>
</feature>
<evidence type="ECO:0000256" key="1">
    <source>
        <dbReference type="SAM" id="Phobius"/>
    </source>
</evidence>
<keyword evidence="1" id="KW-0812">Transmembrane</keyword>
<feature type="transmembrane region" description="Helical" evidence="1">
    <location>
        <begin position="193"/>
        <end position="210"/>
    </location>
</feature>
<dbReference type="GeneID" id="71636607"/>
<keyword evidence="1" id="KW-0472">Membrane</keyword>
<protein>
    <submittedName>
        <fullName evidence="2">Uncharacterized protein</fullName>
    </submittedName>
</protein>
<dbReference type="EMBL" id="JAAECS010000003">
    <property type="protein sequence ID" value="MCJ1989562.1"/>
    <property type="molecule type" value="Genomic_DNA"/>
</dbReference>
<name>A0ABT0AS87_9LACT</name>
<reference evidence="2 3" key="1">
    <citation type="journal article" date="2022" name="Microbiol. Res.">
        <title>Comparative genome analysis, predicted lifestyle and antimicrobial strategies of Lactococcus carnosus and Lactococcus paracarnosus isolated from meat.</title>
        <authorList>
            <person name="Werum V."/>
            <person name="Ehrmann M."/>
            <person name="Vogel R."/>
            <person name="Hilgarth M."/>
        </authorList>
    </citation>
    <scope>NUCLEOTIDE SEQUENCE [LARGE SCALE GENOMIC DNA]</scope>
    <source>
        <strain evidence="2 3">TMW22177</strain>
    </source>
</reference>
<keyword evidence="3" id="KW-1185">Reference proteome</keyword>
<sequence length="280" mass="32684">MLGLLMFVIVMLIISLNVMYLVDQKEKNVFSWRIISMRILITSSIQVIWTIAYLFYIYLYSHRELIAIIIYFVAGFITKLTMDKKIKLRYWFISNLVISPVLTSIWIRHDISPFQGPFGSIGMFFVLLVIPVINLIGQLGIWSAIKFYNWESQGKVRDKLPLKQSLIKGVKILSFQIALSLGLSIILVINNLIVSYSVIAFSLYLIFIIRKKLGGHYIFWAISWGIVFWEIVKLSFEYGHIIFKVQDADFNEELVMICLIGFPIYHILLTVYFKLEEKKK</sequence>
<comment type="caution">
    <text evidence="2">The sequence shown here is derived from an EMBL/GenBank/DDBJ whole genome shotgun (WGS) entry which is preliminary data.</text>
</comment>
<feature type="transmembrane region" description="Helical" evidence="1">
    <location>
        <begin position="121"/>
        <end position="145"/>
    </location>
</feature>
<keyword evidence="1" id="KW-1133">Transmembrane helix</keyword>
<organism evidence="2 3">
    <name type="scientific">Pseudolactococcus carnosus</name>
    <dbReference type="NCBI Taxonomy" id="2749961"/>
    <lineage>
        <taxon>Bacteria</taxon>
        <taxon>Bacillati</taxon>
        <taxon>Bacillota</taxon>
        <taxon>Bacilli</taxon>
        <taxon>Lactobacillales</taxon>
        <taxon>Streptococcaceae</taxon>
        <taxon>Pseudolactococcus</taxon>
    </lineage>
</organism>
<dbReference type="RefSeq" id="WP_079505088.1">
    <property type="nucleotide sequence ID" value="NZ_CP017194.1"/>
</dbReference>
<feature type="transmembrane region" description="Helical" evidence="1">
    <location>
        <begin position="89"/>
        <end position="109"/>
    </location>
</feature>
<gene>
    <name evidence="2" type="ORF">GYN21_04940</name>
</gene>
<evidence type="ECO:0000313" key="2">
    <source>
        <dbReference type="EMBL" id="MCJ1989562.1"/>
    </source>
</evidence>
<feature type="transmembrane region" description="Helical" evidence="1">
    <location>
        <begin position="35"/>
        <end position="59"/>
    </location>
</feature>